<organism evidence="3 4">
    <name type="scientific">Nocardioides plantarum</name>
    <dbReference type="NCBI Taxonomy" id="29299"/>
    <lineage>
        <taxon>Bacteria</taxon>
        <taxon>Bacillati</taxon>
        <taxon>Actinomycetota</taxon>
        <taxon>Actinomycetes</taxon>
        <taxon>Propionibacteriales</taxon>
        <taxon>Nocardioidaceae</taxon>
        <taxon>Nocardioides</taxon>
    </lineage>
</organism>
<dbReference type="CDD" id="cd06588">
    <property type="entry name" value="PhnB_like"/>
    <property type="match status" value="1"/>
</dbReference>
<sequence>MTISPCLWFDDQLEEAAEFYTSIFPNSAIGHLARHGDAGAGRKGTVMAGEFTLDGTRFRGINGGPAFSFTEAVSFSIDCRDQSEVDYYWDSLADGGQESVCGWLKDRFGVSWQIVPTRLYDLVSDPDRARADAATEAMLTMTRIVVADLEAAADAAAPATPLSPTTPTTTDGADR</sequence>
<dbReference type="InterPro" id="IPR009725">
    <property type="entry name" value="3_dmu_93_MTrfase"/>
</dbReference>
<accession>A0ABV5KB24</accession>
<keyword evidence="4" id="KW-1185">Reference proteome</keyword>
<dbReference type="PANTHER" id="PTHR33990">
    <property type="entry name" value="PROTEIN YJDN-RELATED"/>
    <property type="match status" value="1"/>
</dbReference>
<dbReference type="PANTHER" id="PTHR33990:SF2">
    <property type="entry name" value="PHNB-LIKE DOMAIN-CONTAINING PROTEIN"/>
    <property type="match status" value="1"/>
</dbReference>
<feature type="domain" description="PhnB-like" evidence="2">
    <location>
        <begin position="3"/>
        <end position="115"/>
    </location>
</feature>
<dbReference type="PIRSF" id="PIRSF021700">
    <property type="entry name" value="3_dmu_93_MTrfase"/>
    <property type="match status" value="1"/>
</dbReference>
<dbReference type="RefSeq" id="WP_140007420.1">
    <property type="nucleotide sequence ID" value="NZ_JBHMDG010000015.1"/>
</dbReference>
<dbReference type="Gene3D" id="3.10.180.10">
    <property type="entry name" value="2,3-Dihydroxybiphenyl 1,2-Dioxygenase, domain 1"/>
    <property type="match status" value="1"/>
</dbReference>
<evidence type="ECO:0000256" key="1">
    <source>
        <dbReference type="SAM" id="MobiDB-lite"/>
    </source>
</evidence>
<reference evidence="3 4" key="1">
    <citation type="submission" date="2024-09" db="EMBL/GenBank/DDBJ databases">
        <authorList>
            <person name="Sun Q."/>
            <person name="Mori K."/>
        </authorList>
    </citation>
    <scope>NUCLEOTIDE SEQUENCE [LARGE SCALE GENOMIC DNA]</scope>
    <source>
        <strain evidence="3 4">JCM 9626</strain>
    </source>
</reference>
<dbReference type="Pfam" id="PF06983">
    <property type="entry name" value="3-dmu-9_3-mt"/>
    <property type="match status" value="1"/>
</dbReference>
<dbReference type="Proteomes" id="UP001589750">
    <property type="component" value="Unassembled WGS sequence"/>
</dbReference>
<comment type="caution">
    <text evidence="3">The sequence shown here is derived from an EMBL/GenBank/DDBJ whole genome shotgun (WGS) entry which is preliminary data.</text>
</comment>
<dbReference type="InterPro" id="IPR028973">
    <property type="entry name" value="PhnB-like"/>
</dbReference>
<evidence type="ECO:0000313" key="3">
    <source>
        <dbReference type="EMBL" id="MFB9313936.1"/>
    </source>
</evidence>
<name>A0ABV5KB24_9ACTN</name>
<protein>
    <submittedName>
        <fullName evidence="3">VOC family protein</fullName>
    </submittedName>
</protein>
<evidence type="ECO:0000259" key="2">
    <source>
        <dbReference type="Pfam" id="PF06983"/>
    </source>
</evidence>
<feature type="region of interest" description="Disordered" evidence="1">
    <location>
        <begin position="156"/>
        <end position="175"/>
    </location>
</feature>
<proteinExistence type="predicted"/>
<evidence type="ECO:0000313" key="4">
    <source>
        <dbReference type="Proteomes" id="UP001589750"/>
    </source>
</evidence>
<gene>
    <name evidence="3" type="ORF">ACFFRI_12850</name>
</gene>
<dbReference type="InterPro" id="IPR029068">
    <property type="entry name" value="Glyas_Bleomycin-R_OHBP_Dase"/>
</dbReference>
<dbReference type="SUPFAM" id="SSF54593">
    <property type="entry name" value="Glyoxalase/Bleomycin resistance protein/Dihydroxybiphenyl dioxygenase"/>
    <property type="match status" value="1"/>
</dbReference>
<dbReference type="EMBL" id="JBHMDG010000015">
    <property type="protein sequence ID" value="MFB9313936.1"/>
    <property type="molecule type" value="Genomic_DNA"/>
</dbReference>